<evidence type="ECO:0000256" key="4">
    <source>
        <dbReference type="ARBA" id="ARBA00006739"/>
    </source>
</evidence>
<comment type="caution">
    <text evidence="16">The sequence shown here is derived from an EMBL/GenBank/DDBJ whole genome shotgun (WGS) entry which is preliminary data.</text>
</comment>
<dbReference type="PANTHER" id="PTHR12726:SF0">
    <property type="entry name" value="CERAMIDE GLUCOSYLTRANSFERASE"/>
    <property type="match status" value="1"/>
</dbReference>
<keyword evidence="8 16" id="KW-0808">Transferase</keyword>
<evidence type="ECO:0000256" key="2">
    <source>
        <dbReference type="ARBA" id="ARBA00004760"/>
    </source>
</evidence>
<evidence type="ECO:0000256" key="8">
    <source>
        <dbReference type="ARBA" id="ARBA00022679"/>
    </source>
</evidence>
<dbReference type="Proteomes" id="UP000193685">
    <property type="component" value="Unassembled WGS sequence"/>
</dbReference>
<dbReference type="GO" id="GO:0016020">
    <property type="term" value="C:membrane"/>
    <property type="evidence" value="ECO:0007669"/>
    <property type="project" value="UniProtKB-SubCell"/>
</dbReference>
<proteinExistence type="inferred from homology"/>
<dbReference type="OrthoDB" id="1483400at2759"/>
<accession>A0A1Y2EV49</accession>
<reference evidence="16 17" key="1">
    <citation type="submission" date="2016-07" db="EMBL/GenBank/DDBJ databases">
        <title>Pervasive Adenine N6-methylation of Active Genes in Fungi.</title>
        <authorList>
            <consortium name="DOE Joint Genome Institute"/>
            <person name="Mondo S.J."/>
            <person name="Dannebaum R.O."/>
            <person name="Kuo R.C."/>
            <person name="Labutti K."/>
            <person name="Haridas S."/>
            <person name="Kuo A."/>
            <person name="Salamov A."/>
            <person name="Ahrendt S.R."/>
            <person name="Lipzen A."/>
            <person name="Sullivan W."/>
            <person name="Andreopoulos W.B."/>
            <person name="Clum A."/>
            <person name="Lindquist E."/>
            <person name="Daum C."/>
            <person name="Ramamoorthy G.K."/>
            <person name="Gryganskyi A."/>
            <person name="Culley D."/>
            <person name="Magnuson J.K."/>
            <person name="James T.Y."/>
            <person name="O'Malley M.A."/>
            <person name="Stajich J.E."/>
            <person name="Spatafora J.W."/>
            <person name="Visel A."/>
            <person name="Grigoriev I.V."/>
        </authorList>
    </citation>
    <scope>NUCLEOTIDE SEQUENCE [LARGE SCALE GENOMIC DNA]</scope>
    <source>
        <strain evidence="16 17">12-1054</strain>
    </source>
</reference>
<evidence type="ECO:0000256" key="5">
    <source>
        <dbReference type="ARBA" id="ARBA00012699"/>
    </source>
</evidence>
<dbReference type="OMA" id="HELRWNR"/>
<dbReference type="AlphaFoldDB" id="A0A1Y2EV49"/>
<keyword evidence="9 15" id="KW-0812">Transmembrane</keyword>
<evidence type="ECO:0000256" key="12">
    <source>
        <dbReference type="ARBA" id="ARBA00031017"/>
    </source>
</evidence>
<dbReference type="EMBL" id="MCFI01000026">
    <property type="protein sequence ID" value="ORY75452.1"/>
    <property type="molecule type" value="Genomic_DNA"/>
</dbReference>
<dbReference type="GO" id="GO:0008120">
    <property type="term" value="F:ceramide glucosyltransferase activity"/>
    <property type="evidence" value="ECO:0007669"/>
    <property type="project" value="UniProtKB-EC"/>
</dbReference>
<evidence type="ECO:0000256" key="6">
    <source>
        <dbReference type="ARBA" id="ARBA00019988"/>
    </source>
</evidence>
<dbReference type="STRING" id="56484.A0A1Y2EV49"/>
<evidence type="ECO:0000256" key="9">
    <source>
        <dbReference type="ARBA" id="ARBA00022692"/>
    </source>
</evidence>
<dbReference type="SUPFAM" id="SSF53448">
    <property type="entry name" value="Nucleotide-diphospho-sugar transferases"/>
    <property type="match status" value="1"/>
</dbReference>
<dbReference type="GeneID" id="63786763"/>
<evidence type="ECO:0000256" key="14">
    <source>
        <dbReference type="ARBA" id="ARBA00032575"/>
    </source>
</evidence>
<dbReference type="EC" id="2.4.1.80" evidence="5"/>
<dbReference type="RefSeq" id="XP_040722325.1">
    <property type="nucleotide sequence ID" value="XM_040870164.1"/>
</dbReference>
<comment type="pathway">
    <text evidence="2">Lipid metabolism; sphingolipid metabolism.</text>
</comment>
<protein>
    <recommendedName>
        <fullName evidence="6">Ceramide glucosyltransferase</fullName>
        <ecNumber evidence="5">2.4.1.80</ecNumber>
    </recommendedName>
    <alternativeName>
        <fullName evidence="13">Glucosylceramide synthase</fullName>
    </alternativeName>
    <alternativeName>
        <fullName evidence="14">UDP-glucose ceramide glucosyltransferase</fullName>
    </alternativeName>
    <alternativeName>
        <fullName evidence="12">UDP-glucose:N-acylsphingosine D-glucosyltransferase</fullName>
    </alternativeName>
</protein>
<comment type="subcellular location">
    <subcellularLocation>
        <location evidence="1">Membrane</location>
        <topology evidence="1">Multi-pass membrane protein</topology>
    </subcellularLocation>
</comment>
<keyword evidence="7" id="KW-0328">Glycosyltransferase</keyword>
<keyword evidence="11 15" id="KW-0472">Membrane</keyword>
<feature type="transmembrane region" description="Helical" evidence="15">
    <location>
        <begin position="7"/>
        <end position="28"/>
    </location>
</feature>
<evidence type="ECO:0000256" key="1">
    <source>
        <dbReference type="ARBA" id="ARBA00004141"/>
    </source>
</evidence>
<keyword evidence="10 15" id="KW-1133">Transmembrane helix</keyword>
<dbReference type="UniPathway" id="UPA00222"/>
<keyword evidence="17" id="KW-1185">Reference proteome</keyword>
<evidence type="ECO:0000256" key="7">
    <source>
        <dbReference type="ARBA" id="ARBA00022676"/>
    </source>
</evidence>
<evidence type="ECO:0000256" key="11">
    <source>
        <dbReference type="ARBA" id="ARBA00023136"/>
    </source>
</evidence>
<evidence type="ECO:0000256" key="10">
    <source>
        <dbReference type="ARBA" id="ARBA00022989"/>
    </source>
</evidence>
<dbReference type="Gene3D" id="3.90.550.10">
    <property type="entry name" value="Spore Coat Polysaccharide Biosynthesis Protein SpsA, Chain A"/>
    <property type="match status" value="1"/>
</dbReference>
<dbReference type="InterPro" id="IPR025993">
    <property type="entry name" value="Ceramide_glucosylTrfase"/>
</dbReference>
<dbReference type="GO" id="GO:0006679">
    <property type="term" value="P:glucosylceramide biosynthetic process"/>
    <property type="evidence" value="ECO:0007669"/>
    <property type="project" value="TreeGrafter"/>
</dbReference>
<comment type="pathway">
    <text evidence="3">Sphingolipid metabolism.</text>
</comment>
<comment type="similarity">
    <text evidence="4">Belongs to the glycosyltransferase 2 family.</text>
</comment>
<dbReference type="InterPro" id="IPR029044">
    <property type="entry name" value="Nucleotide-diphossugar_trans"/>
</dbReference>
<evidence type="ECO:0000256" key="13">
    <source>
        <dbReference type="ARBA" id="ARBA00031543"/>
    </source>
</evidence>
<dbReference type="PANTHER" id="PTHR12726">
    <property type="entry name" value="CERAMIDE GLUCOSYLTRANSFERASE"/>
    <property type="match status" value="1"/>
</dbReference>
<gene>
    <name evidence="16" type="ORF">BCR37DRAFT_384077</name>
</gene>
<evidence type="ECO:0000256" key="15">
    <source>
        <dbReference type="SAM" id="Phobius"/>
    </source>
</evidence>
<name>A0A1Y2EV49_PROLT</name>
<organism evidence="16 17">
    <name type="scientific">Protomyces lactucae-debilis</name>
    <dbReference type="NCBI Taxonomy" id="2754530"/>
    <lineage>
        <taxon>Eukaryota</taxon>
        <taxon>Fungi</taxon>
        <taxon>Dikarya</taxon>
        <taxon>Ascomycota</taxon>
        <taxon>Taphrinomycotina</taxon>
        <taxon>Taphrinomycetes</taxon>
        <taxon>Taphrinales</taxon>
        <taxon>Protomycetaceae</taxon>
        <taxon>Protomyces</taxon>
    </lineage>
</organism>
<sequence length="417" mass="46931">MGLVGRFLSQLACLLYLVLCTIALYGYYCTYYRYNLKGRQDSAATELLDDEDADSPCVSILRPMRGLEPLLEECLASVFNQSYPLDKYEVILSAAEEEDPAVLIARRVMAAHPHIQSTLILGDCPDVGPNPKIANLVQSWARAKYEIRWILDSNVLVHPGTLAAAARHFTIRDRPVVNLVHHLPVAIALQGAGLGAKLDALYLSTLHAKMYACINDISVAPCVMGKSNLIRASALEDGQNSGIARFAKYIAEDHLMATHVWRGRHTHVLDRDYCVLQPLQDISFFGFLARRARWIRVRKYMVTASTLIEPFTECFVLGLMGAYAMHAVLETSVQTWLALHILAWFLLDYGQAQALAQHGDAIPQQARKAIPLWEFTYVWFLRECTALPAWIWAMSNDKISWRGTHFVIRRDMTAVRA</sequence>
<evidence type="ECO:0000313" key="16">
    <source>
        <dbReference type="EMBL" id="ORY75452.1"/>
    </source>
</evidence>
<evidence type="ECO:0000256" key="3">
    <source>
        <dbReference type="ARBA" id="ARBA00004991"/>
    </source>
</evidence>
<evidence type="ECO:0000313" key="17">
    <source>
        <dbReference type="Proteomes" id="UP000193685"/>
    </source>
</evidence>
<dbReference type="Pfam" id="PF13506">
    <property type="entry name" value="Glyco_transf_21"/>
    <property type="match status" value="1"/>
</dbReference>